<protein>
    <recommendedName>
        <fullName evidence="1">NADP-dependent oxidoreductase domain-containing protein</fullName>
    </recommendedName>
</protein>
<dbReference type="PANTHER" id="PTHR43312">
    <property type="entry name" value="D-THREO-ALDOSE 1-DEHYDROGENASE"/>
    <property type="match status" value="1"/>
</dbReference>
<evidence type="ECO:0000313" key="2">
    <source>
        <dbReference type="EMBL" id="OGG46806.1"/>
    </source>
</evidence>
<dbReference type="InterPro" id="IPR053135">
    <property type="entry name" value="AKR2_Oxidoreductase"/>
</dbReference>
<dbReference type="CDD" id="cd19100">
    <property type="entry name" value="AKR_unchar"/>
    <property type="match status" value="1"/>
</dbReference>
<dbReference type="Pfam" id="PF00248">
    <property type="entry name" value="Aldo_ket_red"/>
    <property type="match status" value="1"/>
</dbReference>
<dbReference type="Gene3D" id="3.20.20.100">
    <property type="entry name" value="NADP-dependent oxidoreductase domain"/>
    <property type="match status" value="1"/>
</dbReference>
<dbReference type="EMBL" id="MFKF01000283">
    <property type="protein sequence ID" value="OGG46806.1"/>
    <property type="molecule type" value="Genomic_DNA"/>
</dbReference>
<organism evidence="2 3">
    <name type="scientific">Handelsmanbacteria sp. (strain RIFCSPLOWO2_12_FULL_64_10)</name>
    <dbReference type="NCBI Taxonomy" id="1817868"/>
    <lineage>
        <taxon>Bacteria</taxon>
        <taxon>Candidatus Handelsmaniibacteriota</taxon>
    </lineage>
</organism>
<dbReference type="InterPro" id="IPR023210">
    <property type="entry name" value="NADP_OxRdtase_dom"/>
</dbReference>
<evidence type="ECO:0000313" key="3">
    <source>
        <dbReference type="Proteomes" id="UP000178606"/>
    </source>
</evidence>
<evidence type="ECO:0000259" key="1">
    <source>
        <dbReference type="Pfam" id="PF00248"/>
    </source>
</evidence>
<proteinExistence type="predicted"/>
<dbReference type="AlphaFoldDB" id="A0A1F6CC81"/>
<dbReference type="Proteomes" id="UP000178606">
    <property type="component" value="Unassembled WGS sequence"/>
</dbReference>
<dbReference type="SUPFAM" id="SSF51430">
    <property type="entry name" value="NAD(P)-linked oxidoreductase"/>
    <property type="match status" value="1"/>
</dbReference>
<accession>A0A1F6CC81</accession>
<dbReference type="PANTHER" id="PTHR43312:SF1">
    <property type="entry name" value="NADP-DEPENDENT OXIDOREDUCTASE DOMAIN-CONTAINING PROTEIN"/>
    <property type="match status" value="1"/>
</dbReference>
<comment type="caution">
    <text evidence="2">The sequence shown here is derived from an EMBL/GenBank/DDBJ whole genome shotgun (WGS) entry which is preliminary data.</text>
</comment>
<feature type="domain" description="NADP-dependent oxidoreductase" evidence="1">
    <location>
        <begin position="29"/>
        <end position="191"/>
    </location>
</feature>
<name>A0A1F6CC81_HANXR</name>
<sequence>MADIPRITLGRTGLHVTRLGIGGAYCETADGYRAALDCGVNYVDTARSYRNGEDEKVIGQAIRGRRDALVLATKTAQRDAEGARKDLETSLRLLDVDHLDIWQLHHLNTQEERERALAPGGAMEAAQKAREEGLVRFIGVTGHDWPQIAKAVATGLFDTVLCWYNCAMKEPEGTVFPEAVAHSAGVVIMNASRNDKLFGGPGAPPEEDFYRYVLSHSAVHLTIMGLRNVDRFRRIAPALSGRVPLTSDEKAALERYGAQMRAEGKLK</sequence>
<dbReference type="InterPro" id="IPR036812">
    <property type="entry name" value="NAD(P)_OxRdtase_dom_sf"/>
</dbReference>
<dbReference type="InterPro" id="IPR020471">
    <property type="entry name" value="AKR"/>
</dbReference>
<dbReference type="GO" id="GO:0016491">
    <property type="term" value="F:oxidoreductase activity"/>
    <property type="evidence" value="ECO:0007669"/>
    <property type="project" value="InterPro"/>
</dbReference>
<dbReference type="PRINTS" id="PR00069">
    <property type="entry name" value="ALDKETRDTASE"/>
</dbReference>
<reference evidence="2 3" key="1">
    <citation type="journal article" date="2016" name="Nat. Commun.">
        <title>Thousands of microbial genomes shed light on interconnected biogeochemical processes in an aquifer system.</title>
        <authorList>
            <person name="Anantharaman K."/>
            <person name="Brown C.T."/>
            <person name="Hug L.A."/>
            <person name="Sharon I."/>
            <person name="Castelle C.J."/>
            <person name="Probst A.J."/>
            <person name="Thomas B.C."/>
            <person name="Singh A."/>
            <person name="Wilkins M.J."/>
            <person name="Karaoz U."/>
            <person name="Brodie E.L."/>
            <person name="Williams K.H."/>
            <person name="Hubbard S.S."/>
            <person name="Banfield J.F."/>
        </authorList>
    </citation>
    <scope>NUCLEOTIDE SEQUENCE [LARGE SCALE GENOMIC DNA]</scope>
    <source>
        <strain evidence="3">RIFCSPLOWO2_12_FULL_64_10</strain>
    </source>
</reference>
<gene>
    <name evidence="2" type="ORF">A3F84_03420</name>
</gene>